<dbReference type="Gene3D" id="6.10.250.290">
    <property type="match status" value="1"/>
</dbReference>
<proteinExistence type="inferred from homology"/>
<dbReference type="InterPro" id="IPR047865">
    <property type="entry name" value="Ribosomal_uL10_bac_type"/>
</dbReference>
<dbReference type="EMBL" id="UINC01033092">
    <property type="protein sequence ID" value="SVB21817.1"/>
    <property type="molecule type" value="Genomic_DNA"/>
</dbReference>
<gene>
    <name evidence="4" type="ORF">METZ01_LOCUS174671</name>
</gene>
<comment type="similarity">
    <text evidence="1">Belongs to the universal ribosomal protein uL10 family.</text>
</comment>
<dbReference type="SUPFAM" id="SSF160369">
    <property type="entry name" value="Ribosomal protein L10-like"/>
    <property type="match status" value="1"/>
</dbReference>
<keyword evidence="3" id="KW-0687">Ribonucleoprotein</keyword>
<evidence type="ECO:0008006" key="5">
    <source>
        <dbReference type="Google" id="ProtNLM"/>
    </source>
</evidence>
<evidence type="ECO:0000256" key="3">
    <source>
        <dbReference type="ARBA" id="ARBA00023274"/>
    </source>
</evidence>
<dbReference type="AlphaFoldDB" id="A0A382C8W1"/>
<dbReference type="PANTHER" id="PTHR11560">
    <property type="entry name" value="39S RIBOSOMAL PROTEIN L10, MITOCHONDRIAL"/>
    <property type="match status" value="1"/>
</dbReference>
<organism evidence="4">
    <name type="scientific">marine metagenome</name>
    <dbReference type="NCBI Taxonomy" id="408172"/>
    <lineage>
        <taxon>unclassified sequences</taxon>
        <taxon>metagenomes</taxon>
        <taxon>ecological metagenomes</taxon>
    </lineage>
</organism>
<evidence type="ECO:0000256" key="1">
    <source>
        <dbReference type="ARBA" id="ARBA00008889"/>
    </source>
</evidence>
<dbReference type="Pfam" id="PF00466">
    <property type="entry name" value="Ribosomal_L10"/>
    <property type="match status" value="1"/>
</dbReference>
<dbReference type="InterPro" id="IPR043141">
    <property type="entry name" value="Ribosomal_uL10-like_sf"/>
</dbReference>
<dbReference type="HAMAP" id="MF_00362">
    <property type="entry name" value="Ribosomal_uL10"/>
    <property type="match status" value="1"/>
</dbReference>
<protein>
    <recommendedName>
        <fullName evidence="5">50S ribosomal protein L10</fullName>
    </recommendedName>
</protein>
<dbReference type="InterPro" id="IPR002363">
    <property type="entry name" value="Ribosomal_uL10_CS_bac"/>
</dbReference>
<dbReference type="GO" id="GO:0015934">
    <property type="term" value="C:large ribosomal subunit"/>
    <property type="evidence" value="ECO:0007669"/>
    <property type="project" value="InterPro"/>
</dbReference>
<dbReference type="CDD" id="cd05797">
    <property type="entry name" value="Ribosomal_L10"/>
    <property type="match status" value="1"/>
</dbReference>
<dbReference type="InterPro" id="IPR001790">
    <property type="entry name" value="Ribosomal_uL10"/>
</dbReference>
<dbReference type="GO" id="GO:0003735">
    <property type="term" value="F:structural constituent of ribosome"/>
    <property type="evidence" value="ECO:0007669"/>
    <property type="project" value="InterPro"/>
</dbReference>
<dbReference type="GO" id="GO:0006412">
    <property type="term" value="P:translation"/>
    <property type="evidence" value="ECO:0007669"/>
    <property type="project" value="InterPro"/>
</dbReference>
<name>A0A382C8W1_9ZZZZ</name>
<dbReference type="NCBIfam" id="NF000955">
    <property type="entry name" value="PRK00099.1-1"/>
    <property type="match status" value="1"/>
</dbReference>
<dbReference type="Gene3D" id="3.30.70.1730">
    <property type="match status" value="1"/>
</dbReference>
<dbReference type="PROSITE" id="PS01109">
    <property type="entry name" value="RIBOSOMAL_L10"/>
    <property type="match status" value="1"/>
</dbReference>
<accession>A0A382C8W1</accession>
<evidence type="ECO:0000313" key="4">
    <source>
        <dbReference type="EMBL" id="SVB21817.1"/>
    </source>
</evidence>
<reference evidence="4" key="1">
    <citation type="submission" date="2018-05" db="EMBL/GenBank/DDBJ databases">
        <authorList>
            <person name="Lanie J.A."/>
            <person name="Ng W.-L."/>
            <person name="Kazmierczak K.M."/>
            <person name="Andrzejewski T.M."/>
            <person name="Davidsen T.M."/>
            <person name="Wayne K.J."/>
            <person name="Tettelin H."/>
            <person name="Glass J.I."/>
            <person name="Rusch D."/>
            <person name="Podicherti R."/>
            <person name="Tsui H.-C.T."/>
            <person name="Winkler M.E."/>
        </authorList>
    </citation>
    <scope>NUCLEOTIDE SEQUENCE</scope>
</reference>
<sequence length="174" mass="19400">MPNAKNIKYVDDLSEKLGRAKGVYLTDYLGLNVEDITDLRREFYANDVEYMVAKNTLFKLAAKNSDLSGLDDYLNGSTAVALSYEDPISPARVLKKFTNDHDLPKVKGIVIDGNIIDGSEFARIANLPSKDESLAKLVALLQSPLMKLIWALKSPMSDMTNMLNNLKDKQSKKE</sequence>
<evidence type="ECO:0000256" key="2">
    <source>
        <dbReference type="ARBA" id="ARBA00022980"/>
    </source>
</evidence>
<keyword evidence="2" id="KW-0689">Ribosomal protein</keyword>
<dbReference type="InterPro" id="IPR022973">
    <property type="entry name" value="Ribosomal_uL10_bac"/>
</dbReference>